<proteinExistence type="predicted"/>
<dbReference type="AlphaFoldDB" id="A0A1H9Q015"/>
<dbReference type="STRING" id="1464123.SAMN05444126_10298"/>
<protein>
    <submittedName>
        <fullName evidence="1">Uncharacterized protein YfkK, UPF0435 family</fullName>
    </submittedName>
</protein>
<organism evidence="1 2">
    <name type="scientific">Salisediminibacterium halotolerans</name>
    <dbReference type="NCBI Taxonomy" id="517425"/>
    <lineage>
        <taxon>Bacteria</taxon>
        <taxon>Bacillati</taxon>
        <taxon>Bacillota</taxon>
        <taxon>Bacilli</taxon>
        <taxon>Bacillales</taxon>
        <taxon>Bacillaceae</taxon>
        <taxon>Salisediminibacterium</taxon>
    </lineage>
</organism>
<evidence type="ECO:0000313" key="1">
    <source>
        <dbReference type="EMBL" id="SER53764.1"/>
    </source>
</evidence>
<dbReference type="EMBL" id="FOGV01000002">
    <property type="protein sequence ID" value="SER53764.1"/>
    <property type="molecule type" value="Genomic_DNA"/>
</dbReference>
<dbReference type="Proteomes" id="UP000199318">
    <property type="component" value="Unassembled WGS sequence"/>
</dbReference>
<name>A0A1H9Q015_9BACI</name>
<dbReference type="Pfam" id="PF06569">
    <property type="entry name" value="DUF1128"/>
    <property type="match status" value="1"/>
</dbReference>
<reference evidence="2" key="1">
    <citation type="submission" date="2016-10" db="EMBL/GenBank/DDBJ databases">
        <authorList>
            <person name="de Groot N.N."/>
        </authorList>
    </citation>
    <scope>NUCLEOTIDE SEQUENCE [LARGE SCALE GENOMIC DNA]</scope>
    <source>
        <strain evidence="2">10nlg</strain>
    </source>
</reference>
<accession>A0A1H9Q015</accession>
<dbReference type="RefSeq" id="WP_242005987.1">
    <property type="nucleotide sequence ID" value="NZ_BJVE01000005.1"/>
</dbReference>
<dbReference type="InterPro" id="IPR009507">
    <property type="entry name" value="UPF0435"/>
</dbReference>
<keyword evidence="2" id="KW-1185">Reference proteome</keyword>
<evidence type="ECO:0000313" key="2">
    <source>
        <dbReference type="Proteomes" id="UP000199318"/>
    </source>
</evidence>
<comment type="caution">
    <text evidence="1">The sequence shown here is derived from an EMBL/GenBank/DDBJ whole genome shotgun (WGS) entry which is preliminary data.</text>
</comment>
<sequence>MSDVKSDRETLSAMIEDIKGQLQIVNGAAIKPEHFSLEKYKEIEEVHQMVMGKSNFSVSEMEAIIAELATMRDKSSEE</sequence>
<gene>
    <name evidence="1" type="ORF">SAMN05444126_10298</name>
</gene>